<evidence type="ECO:0000313" key="6">
    <source>
        <dbReference type="EMBL" id="GIG87075.1"/>
    </source>
</evidence>
<dbReference type="Proteomes" id="UP000646749">
    <property type="component" value="Unassembled WGS sequence"/>
</dbReference>
<protein>
    <submittedName>
        <fullName evidence="6">TetR family transcriptional regulator</fullName>
    </submittedName>
</protein>
<evidence type="ECO:0000256" key="3">
    <source>
        <dbReference type="ARBA" id="ARBA00023163"/>
    </source>
</evidence>
<comment type="caution">
    <text evidence="6">The sequence shown here is derived from an EMBL/GenBank/DDBJ whole genome shotgun (WGS) entry which is preliminary data.</text>
</comment>
<evidence type="ECO:0000256" key="1">
    <source>
        <dbReference type="ARBA" id="ARBA00023015"/>
    </source>
</evidence>
<evidence type="ECO:0000259" key="5">
    <source>
        <dbReference type="PROSITE" id="PS50977"/>
    </source>
</evidence>
<dbReference type="InterPro" id="IPR050109">
    <property type="entry name" value="HTH-type_TetR-like_transc_reg"/>
</dbReference>
<evidence type="ECO:0000256" key="2">
    <source>
        <dbReference type="ARBA" id="ARBA00023125"/>
    </source>
</evidence>
<dbReference type="EMBL" id="BONW01000008">
    <property type="protein sequence ID" value="GIG87075.1"/>
    <property type="molecule type" value="Genomic_DNA"/>
</dbReference>
<feature type="DNA-binding region" description="H-T-H motif" evidence="4">
    <location>
        <begin position="26"/>
        <end position="45"/>
    </location>
</feature>
<keyword evidence="7" id="KW-1185">Reference proteome</keyword>
<dbReference type="PANTHER" id="PTHR30055:SF234">
    <property type="entry name" value="HTH-TYPE TRANSCRIPTIONAL REGULATOR BETI"/>
    <property type="match status" value="1"/>
</dbReference>
<name>A0ABQ4DX92_9ACTN</name>
<dbReference type="Pfam" id="PF00440">
    <property type="entry name" value="TetR_N"/>
    <property type="match status" value="1"/>
</dbReference>
<dbReference type="Gene3D" id="1.10.357.10">
    <property type="entry name" value="Tetracycline Repressor, domain 2"/>
    <property type="match status" value="1"/>
</dbReference>
<feature type="domain" description="HTH tetR-type" evidence="5">
    <location>
        <begin position="3"/>
        <end position="63"/>
    </location>
</feature>
<organism evidence="6 7">
    <name type="scientific">Plantactinospora endophytica</name>
    <dbReference type="NCBI Taxonomy" id="673535"/>
    <lineage>
        <taxon>Bacteria</taxon>
        <taxon>Bacillati</taxon>
        <taxon>Actinomycetota</taxon>
        <taxon>Actinomycetes</taxon>
        <taxon>Micromonosporales</taxon>
        <taxon>Micromonosporaceae</taxon>
        <taxon>Plantactinospora</taxon>
    </lineage>
</organism>
<keyword evidence="2 4" id="KW-0238">DNA-binding</keyword>
<reference evidence="6 7" key="1">
    <citation type="submission" date="2021-01" db="EMBL/GenBank/DDBJ databases">
        <title>Whole genome shotgun sequence of Plantactinospora endophytica NBRC 110450.</title>
        <authorList>
            <person name="Komaki H."/>
            <person name="Tamura T."/>
        </authorList>
    </citation>
    <scope>NUCLEOTIDE SEQUENCE [LARGE SCALE GENOMIC DNA]</scope>
    <source>
        <strain evidence="6 7">NBRC 110450</strain>
    </source>
</reference>
<dbReference type="InterPro" id="IPR009057">
    <property type="entry name" value="Homeodomain-like_sf"/>
</dbReference>
<keyword evidence="1" id="KW-0805">Transcription regulation</keyword>
<keyword evidence="3" id="KW-0804">Transcription</keyword>
<gene>
    <name evidence="6" type="ORF">Pen02_20110</name>
</gene>
<dbReference type="SUPFAM" id="SSF46689">
    <property type="entry name" value="Homeodomain-like"/>
    <property type="match status" value="1"/>
</dbReference>
<dbReference type="InterPro" id="IPR001647">
    <property type="entry name" value="HTH_TetR"/>
</dbReference>
<dbReference type="PANTHER" id="PTHR30055">
    <property type="entry name" value="HTH-TYPE TRANSCRIPTIONAL REGULATOR RUTR"/>
    <property type="match status" value="1"/>
</dbReference>
<evidence type="ECO:0000256" key="4">
    <source>
        <dbReference type="PROSITE-ProRule" id="PRU00335"/>
    </source>
</evidence>
<sequence length="198" mass="21409">MPGEAREHLLARVVDRMAEQGVSALSLRRLAADVGTSHRMLIYHFGSKEGLLVEVVREIESRQRSALSTMEIDPAVQPADAIRGMWRRLADPALWPYERLFFELYGQAVQGYPGTTALLEGVVESWLDLNVELAARRGVPAEVARTHARLGLAVIRGLLLDLLATGDRAGTDAALEAFAAGYEAGLPGLPGPRNGADS</sequence>
<evidence type="ECO:0000313" key="7">
    <source>
        <dbReference type="Proteomes" id="UP000646749"/>
    </source>
</evidence>
<accession>A0ABQ4DX92</accession>
<proteinExistence type="predicted"/>
<dbReference type="RefSeq" id="WP_203865656.1">
    <property type="nucleotide sequence ID" value="NZ_BONW01000008.1"/>
</dbReference>
<dbReference type="PROSITE" id="PS50977">
    <property type="entry name" value="HTH_TETR_2"/>
    <property type="match status" value="1"/>
</dbReference>